<dbReference type="Proteomes" id="UP000507245">
    <property type="component" value="Unassembled WGS sequence"/>
</dbReference>
<dbReference type="EMBL" id="CAEKKB010000007">
    <property type="protein sequence ID" value="CAB4318979.1"/>
    <property type="molecule type" value="Genomic_DNA"/>
</dbReference>
<sequence length="62" mass="7057">MASTLLAAPCFLSLQNREVGGFLRSFRSPNYDKVKYNQGLLRTRIVAPMVVAALLWPQWLFT</sequence>
<dbReference type="AlphaFoldDB" id="A0A6J5XZ51"/>
<accession>A0A6J5XZ51</accession>
<keyword evidence="2" id="KW-1185">Reference proteome</keyword>
<gene>
    <name evidence="1" type="ORF">ORAREDHAP_LOCUS46140</name>
</gene>
<proteinExistence type="predicted"/>
<organism evidence="1 2">
    <name type="scientific">Prunus armeniaca</name>
    <name type="common">Apricot</name>
    <name type="synonym">Armeniaca vulgaris</name>
    <dbReference type="NCBI Taxonomy" id="36596"/>
    <lineage>
        <taxon>Eukaryota</taxon>
        <taxon>Viridiplantae</taxon>
        <taxon>Streptophyta</taxon>
        <taxon>Embryophyta</taxon>
        <taxon>Tracheophyta</taxon>
        <taxon>Spermatophyta</taxon>
        <taxon>Magnoliopsida</taxon>
        <taxon>eudicotyledons</taxon>
        <taxon>Gunneridae</taxon>
        <taxon>Pentapetalae</taxon>
        <taxon>rosids</taxon>
        <taxon>fabids</taxon>
        <taxon>Rosales</taxon>
        <taxon>Rosaceae</taxon>
        <taxon>Amygdaloideae</taxon>
        <taxon>Amygdaleae</taxon>
        <taxon>Prunus</taxon>
    </lineage>
</organism>
<evidence type="ECO:0000313" key="2">
    <source>
        <dbReference type="Proteomes" id="UP000507245"/>
    </source>
</evidence>
<dbReference type="OrthoDB" id="1921626at2759"/>
<protein>
    <submittedName>
        <fullName evidence="1">Uncharacterized protein</fullName>
    </submittedName>
</protein>
<reference evidence="2" key="1">
    <citation type="journal article" date="2020" name="Genome Biol.">
        <title>Gamete binning: chromosome-level and haplotype-resolved genome assembly enabled by high-throughput single-cell sequencing of gamete genomes.</title>
        <authorList>
            <person name="Campoy J.A."/>
            <person name="Sun H."/>
            <person name="Goel M."/>
            <person name="Jiao W.-B."/>
            <person name="Folz-Donahue K."/>
            <person name="Wang N."/>
            <person name="Rubio M."/>
            <person name="Liu C."/>
            <person name="Kukat C."/>
            <person name="Ruiz D."/>
            <person name="Huettel B."/>
            <person name="Schneeberger K."/>
        </authorList>
    </citation>
    <scope>NUCLEOTIDE SEQUENCE [LARGE SCALE GENOMIC DNA]</scope>
    <source>
        <strain evidence="2">cv. Rojo Pasion</strain>
    </source>
</reference>
<name>A0A6J5XZ51_PRUAR</name>
<evidence type="ECO:0000313" key="1">
    <source>
        <dbReference type="EMBL" id="CAB4318979.1"/>
    </source>
</evidence>